<keyword evidence="6" id="KW-0472">Membrane</keyword>
<evidence type="ECO:0000256" key="5">
    <source>
        <dbReference type="SAM" id="MobiDB-lite"/>
    </source>
</evidence>
<comment type="catalytic activity">
    <reaction evidence="4">
        <text>an N-acyl-L-alpha-aminoacyl-tRNA + H2O = an N-acyl-L-amino acid + a tRNA + H(+)</text>
        <dbReference type="Rhea" id="RHEA:54448"/>
        <dbReference type="Rhea" id="RHEA-COMP:10123"/>
        <dbReference type="Rhea" id="RHEA-COMP:13883"/>
        <dbReference type="ChEBI" id="CHEBI:15377"/>
        <dbReference type="ChEBI" id="CHEBI:15378"/>
        <dbReference type="ChEBI" id="CHEBI:59874"/>
        <dbReference type="ChEBI" id="CHEBI:78442"/>
        <dbReference type="ChEBI" id="CHEBI:138191"/>
        <dbReference type="EC" id="3.1.1.29"/>
    </reaction>
</comment>
<keyword evidence="6" id="KW-1133">Transmembrane helix</keyword>
<comment type="similarity">
    <text evidence="3">Belongs to the PTH2 family.</text>
</comment>
<sequence>MTAPVAELQDAQGTTVVALLSPWVARLTVVGEPELSAAETRAFGGLDGSRVSAVLGGQLEVEFAQGFANFSGVYVRTQWLRTVIVAQVEVLGTPFSARSAPFAIVPEGFDPAPSGSRLESAPRESTPWWVTAFGGDDGLIAFASALVSVLVSVVVFVLVERRDRATQLLAQVDSKFTAAAARKNREAVELAKAANVADEGGPHQPEYRRTGLAKVVPPPGWAEFDFKAATRGMTITPIVQAPMSRGSGRVQLGIQEGKPLSFEEFKAWGEDPSRACPAAVSEGAVDWRKVERRLWSSLSTTAEPPRYGSDNLGTLFGKQDASGWNINALDTELQLLGDIPGVTRSMLYFGTWRSVFAWHTEDVDLFSLNLLHFGAPKFWYSVGPEHAGRLEQLAAAAFPDVLKETRCRRFLRHKTTMLSPEQLKRAGIPFVRAIQRPGDIMLTYAGAYHAGFNTGFNCAESANFVAPLWWPQGEKAVHSMCICRPDHVRINLAALRQAVEAFMQRGGEERWSRAGTACQAAASAAGASGDCESAAAAGAASFGGARGSSSAAASDEGGPKPWDAGSAMAIAPGKARQLSLPELPPSTLDLGSADNFGGFVRFRDEVIEAGLWGWGLGDGAGAAEAAPPMTGSLGRSQIRVAKCLPGTGDGGTEASQPGSASSDVLPLKQLLSKLEPWRARLLRETLAHCNADGAGAGSRGGRTAKAPAPGPPAVWVKWTDGSMFSGRAIDYGSGSVRVHYPGYDRGEDEWHCIDGDAIAARAEPSNYCWRRPAGWMAAESFMEVTVAKGMGPPGDLGAERDRAAQEAASLWAAQPGPRLGAEAFADRPPNWRNMLWRVRVLVVRADLKMGKGKAAAQCSHAAVSAVERARKANAQGLARWLMDGQAKVVVRCEDEHALLGLVQAARTAGLVTSTVRDAGRTQLDPGTRTVAAVGPGPSVEIDRITGGLKLL</sequence>
<dbReference type="AlphaFoldDB" id="A0A5A8CBF3"/>
<reference evidence="8 9" key="1">
    <citation type="submission" date="2019-07" db="EMBL/GenBank/DDBJ databases">
        <title>Genomes of Cafeteria roenbergensis.</title>
        <authorList>
            <person name="Fischer M.G."/>
            <person name="Hackl T."/>
            <person name="Roman M."/>
        </authorList>
    </citation>
    <scope>NUCLEOTIDE SEQUENCE [LARGE SCALE GENOMIC DNA]</scope>
    <source>
        <strain evidence="8 9">Cflag</strain>
    </source>
</reference>
<dbReference type="EC" id="3.1.1.29" evidence="1"/>
<dbReference type="PANTHER" id="PTHR10694">
    <property type="entry name" value="LYSINE-SPECIFIC DEMETHYLASE"/>
    <property type="match status" value="1"/>
</dbReference>
<dbReference type="GO" id="GO:0051864">
    <property type="term" value="F:histone H3K36 demethylase activity"/>
    <property type="evidence" value="ECO:0007669"/>
    <property type="project" value="TreeGrafter"/>
</dbReference>
<dbReference type="NCBIfam" id="TIGR00283">
    <property type="entry name" value="arch_pth2"/>
    <property type="match status" value="1"/>
</dbReference>
<accession>A0A5A8CBF3</accession>
<dbReference type="SUPFAM" id="SSF102462">
    <property type="entry name" value="Peptidyl-tRNA hydrolase II"/>
    <property type="match status" value="1"/>
</dbReference>
<proteinExistence type="inferred from homology"/>
<dbReference type="PROSITE" id="PS51184">
    <property type="entry name" value="JMJC"/>
    <property type="match status" value="1"/>
</dbReference>
<evidence type="ECO:0000313" key="8">
    <source>
        <dbReference type="EMBL" id="KAA0150255.1"/>
    </source>
</evidence>
<comment type="caution">
    <text evidence="8">The sequence shown here is derived from an EMBL/GenBank/DDBJ whole genome shotgun (WGS) entry which is preliminary data.</text>
</comment>
<dbReference type="Pfam" id="PF01981">
    <property type="entry name" value="PTH2"/>
    <property type="match status" value="1"/>
</dbReference>
<dbReference type="Proteomes" id="UP000325113">
    <property type="component" value="Unassembled WGS sequence"/>
</dbReference>
<keyword evidence="6" id="KW-0812">Transmembrane</keyword>
<dbReference type="PANTHER" id="PTHR10694:SF7">
    <property type="entry name" value="[HISTONE H3]-TRIMETHYL-L-LYSINE(9) DEMETHYLASE"/>
    <property type="match status" value="1"/>
</dbReference>
<evidence type="ECO:0000256" key="1">
    <source>
        <dbReference type="ARBA" id="ARBA00013260"/>
    </source>
</evidence>
<dbReference type="NCBIfam" id="NF003314">
    <property type="entry name" value="PRK04322.1"/>
    <property type="match status" value="1"/>
</dbReference>
<dbReference type="SMART" id="SM00558">
    <property type="entry name" value="JmjC"/>
    <property type="match status" value="1"/>
</dbReference>
<dbReference type="FunFam" id="3.40.1490.10:FF:000001">
    <property type="entry name" value="Peptidyl-tRNA hydrolase 2"/>
    <property type="match status" value="1"/>
</dbReference>
<evidence type="ECO:0000256" key="6">
    <source>
        <dbReference type="SAM" id="Phobius"/>
    </source>
</evidence>
<organism evidence="8 9">
    <name type="scientific">Cafeteria roenbergensis</name>
    <name type="common">Marine flagellate</name>
    <dbReference type="NCBI Taxonomy" id="33653"/>
    <lineage>
        <taxon>Eukaryota</taxon>
        <taxon>Sar</taxon>
        <taxon>Stramenopiles</taxon>
        <taxon>Bigyra</taxon>
        <taxon>Opalozoa</taxon>
        <taxon>Bicosoecida</taxon>
        <taxon>Cafeteriaceae</taxon>
        <taxon>Cafeteria</taxon>
    </lineage>
</organism>
<dbReference type="Gene3D" id="2.60.120.650">
    <property type="entry name" value="Cupin"/>
    <property type="match status" value="1"/>
</dbReference>
<evidence type="ECO:0000259" key="7">
    <source>
        <dbReference type="PROSITE" id="PS51184"/>
    </source>
</evidence>
<dbReference type="GO" id="GO:0010468">
    <property type="term" value="P:regulation of gene expression"/>
    <property type="evidence" value="ECO:0007669"/>
    <property type="project" value="TreeGrafter"/>
</dbReference>
<dbReference type="InterPro" id="IPR003347">
    <property type="entry name" value="JmjC_dom"/>
</dbReference>
<protein>
    <recommendedName>
        <fullName evidence="1">peptidyl-tRNA hydrolase</fullName>
        <ecNumber evidence="1">3.1.1.29</ecNumber>
    </recommendedName>
</protein>
<dbReference type="CDD" id="cd02430">
    <property type="entry name" value="PTH2"/>
    <property type="match status" value="1"/>
</dbReference>
<evidence type="ECO:0000256" key="2">
    <source>
        <dbReference type="ARBA" id="ARBA00022801"/>
    </source>
</evidence>
<dbReference type="GO" id="GO:0004045">
    <property type="term" value="F:peptidyl-tRNA hydrolase activity"/>
    <property type="evidence" value="ECO:0007669"/>
    <property type="project" value="UniProtKB-EC"/>
</dbReference>
<feature type="transmembrane region" description="Helical" evidence="6">
    <location>
        <begin position="139"/>
        <end position="159"/>
    </location>
</feature>
<gene>
    <name evidence="8" type="ORF">FNF31_07063</name>
</gene>
<evidence type="ECO:0000256" key="4">
    <source>
        <dbReference type="ARBA" id="ARBA00048707"/>
    </source>
</evidence>
<feature type="domain" description="JmjC" evidence="7">
    <location>
        <begin position="318"/>
        <end position="481"/>
    </location>
</feature>
<dbReference type="GO" id="GO:0000785">
    <property type="term" value="C:chromatin"/>
    <property type="evidence" value="ECO:0007669"/>
    <property type="project" value="TreeGrafter"/>
</dbReference>
<dbReference type="Pfam" id="PF02373">
    <property type="entry name" value="JmjC"/>
    <property type="match status" value="1"/>
</dbReference>
<dbReference type="InterPro" id="IPR002833">
    <property type="entry name" value="PTH2"/>
</dbReference>
<dbReference type="SUPFAM" id="SSF51197">
    <property type="entry name" value="Clavaminate synthase-like"/>
    <property type="match status" value="1"/>
</dbReference>
<feature type="region of interest" description="Disordered" evidence="5">
    <location>
        <begin position="547"/>
        <end position="566"/>
    </location>
</feature>
<evidence type="ECO:0000256" key="3">
    <source>
        <dbReference type="ARBA" id="ARBA00038050"/>
    </source>
</evidence>
<dbReference type="InterPro" id="IPR023476">
    <property type="entry name" value="Pep_tRNA_hydro_II_dom_sf"/>
</dbReference>
<dbReference type="EMBL" id="VLTM01000126">
    <property type="protein sequence ID" value="KAA0150255.1"/>
    <property type="molecule type" value="Genomic_DNA"/>
</dbReference>
<dbReference type="GO" id="GO:0032454">
    <property type="term" value="F:histone H3K9 demethylase activity"/>
    <property type="evidence" value="ECO:0007669"/>
    <property type="project" value="TreeGrafter"/>
</dbReference>
<evidence type="ECO:0000313" key="9">
    <source>
        <dbReference type="Proteomes" id="UP000325113"/>
    </source>
</evidence>
<feature type="compositionally biased region" description="Low complexity" evidence="5">
    <location>
        <begin position="547"/>
        <end position="556"/>
    </location>
</feature>
<dbReference type="GO" id="GO:0005634">
    <property type="term" value="C:nucleus"/>
    <property type="evidence" value="ECO:0007669"/>
    <property type="project" value="TreeGrafter"/>
</dbReference>
<dbReference type="Gene3D" id="3.40.1490.10">
    <property type="entry name" value="Bit1"/>
    <property type="match status" value="1"/>
</dbReference>
<name>A0A5A8CBF3_CAFRO</name>
<keyword evidence="2" id="KW-0378">Hydrolase</keyword>